<name>A0A2U3QHT8_9BACT</name>
<reference evidence="4" key="1">
    <citation type="submission" date="2018-03" db="EMBL/GenBank/DDBJ databases">
        <authorList>
            <person name="Zecchin S."/>
        </authorList>
    </citation>
    <scope>NUCLEOTIDE SEQUENCE [LARGE SCALE GENOMIC DNA]</scope>
</reference>
<accession>A0A2U3QHT8</accession>
<dbReference type="CDD" id="cd00293">
    <property type="entry name" value="USP-like"/>
    <property type="match status" value="2"/>
</dbReference>
<comment type="similarity">
    <text evidence="1">Belongs to the universal stress protein A family.</text>
</comment>
<dbReference type="Proteomes" id="UP000245125">
    <property type="component" value="Unassembled WGS sequence"/>
</dbReference>
<protein>
    <recommendedName>
        <fullName evidence="2">UspA domain-containing protein</fullName>
    </recommendedName>
</protein>
<dbReference type="OrthoDB" id="6368426at2"/>
<dbReference type="Pfam" id="PF00582">
    <property type="entry name" value="Usp"/>
    <property type="match status" value="2"/>
</dbReference>
<sequence length="293" mass="31667">MKVLLATDGSEHSEGAARFLTRFNFSSKDEILVFHAISEVPFDDDYSAQVKLVIRRVAPKILRDAAVILKPLGANVVTAEEEGYPDTAIIEKAADYGADLIVMGARGVKGVQILFLGSATRAVAINSTKPVLVFKRPSWKESGQMKVLFATDGSEIACAAGQFLSSLPLPAETEITVMHTAVSFVADIPEKYLKELGEELTAKPSTFKESERIFAEAQQCLSGFTKIDYLLRTGDPSREILNMEKILNPDIIVIGCRGLRGIKSMLGSVSRRILGNSESSVLIGRSTAGADIS</sequence>
<feature type="domain" description="UspA" evidence="2">
    <location>
        <begin position="2"/>
        <end position="135"/>
    </location>
</feature>
<dbReference type="Gene3D" id="3.40.50.620">
    <property type="entry name" value="HUPs"/>
    <property type="match status" value="2"/>
</dbReference>
<dbReference type="PRINTS" id="PR01438">
    <property type="entry name" value="UNVRSLSTRESS"/>
</dbReference>
<evidence type="ECO:0000313" key="4">
    <source>
        <dbReference type="Proteomes" id="UP000245125"/>
    </source>
</evidence>
<dbReference type="SUPFAM" id="SSF52402">
    <property type="entry name" value="Adenine nucleotide alpha hydrolases-like"/>
    <property type="match status" value="2"/>
</dbReference>
<organism evidence="3 4">
    <name type="scientific">Candidatus Sulfobium mesophilum</name>
    <dbReference type="NCBI Taxonomy" id="2016548"/>
    <lineage>
        <taxon>Bacteria</taxon>
        <taxon>Pseudomonadati</taxon>
        <taxon>Nitrospirota</taxon>
        <taxon>Nitrospiria</taxon>
        <taxon>Nitrospirales</taxon>
        <taxon>Nitrospiraceae</taxon>
        <taxon>Candidatus Sulfobium</taxon>
    </lineage>
</organism>
<dbReference type="InterPro" id="IPR014729">
    <property type="entry name" value="Rossmann-like_a/b/a_fold"/>
</dbReference>
<gene>
    <name evidence="3" type="ORF">NBG4_380013</name>
</gene>
<evidence type="ECO:0000313" key="3">
    <source>
        <dbReference type="EMBL" id="SPQ00925.1"/>
    </source>
</evidence>
<dbReference type="PANTHER" id="PTHR46268:SF6">
    <property type="entry name" value="UNIVERSAL STRESS PROTEIN UP12"/>
    <property type="match status" value="1"/>
</dbReference>
<dbReference type="AlphaFoldDB" id="A0A2U3QHT8"/>
<evidence type="ECO:0000256" key="1">
    <source>
        <dbReference type="ARBA" id="ARBA00008791"/>
    </source>
</evidence>
<keyword evidence="4" id="KW-1185">Reference proteome</keyword>
<dbReference type="InterPro" id="IPR006015">
    <property type="entry name" value="Universal_stress_UspA"/>
</dbReference>
<feature type="domain" description="UspA" evidence="2">
    <location>
        <begin position="146"/>
        <end position="283"/>
    </location>
</feature>
<proteinExistence type="inferred from homology"/>
<dbReference type="InterPro" id="IPR006016">
    <property type="entry name" value="UspA"/>
</dbReference>
<dbReference type="EMBL" id="OUUY01000084">
    <property type="protein sequence ID" value="SPQ00925.1"/>
    <property type="molecule type" value="Genomic_DNA"/>
</dbReference>
<dbReference type="PANTHER" id="PTHR46268">
    <property type="entry name" value="STRESS RESPONSE PROTEIN NHAX"/>
    <property type="match status" value="1"/>
</dbReference>
<evidence type="ECO:0000259" key="2">
    <source>
        <dbReference type="Pfam" id="PF00582"/>
    </source>
</evidence>